<dbReference type="Proteomes" id="UP000008312">
    <property type="component" value="Unassembled WGS sequence"/>
</dbReference>
<evidence type="ECO:0000313" key="1">
    <source>
        <dbReference type="EMBL" id="CBK24978.2"/>
    </source>
</evidence>
<sequence length="189" mass="22589">MSEENKRTFGDREEEEAIQEREEMLKRFEGKNGETIAMDRGSKKGVDCLSFLFFTSWRFIYICMQAGSWIDVYIGYLRSSCRYESQVERSHIWNTDLLCQKWHMRNQEIGMIISLADPDIYYCDIDEFDDWGIRYINMHITSSIPTEEELLKILQLLFQFHQKNPSLLVGIMDMTIYNLPYFIIAQYCY</sequence>
<name>D8MA89_BLAHO</name>
<evidence type="ECO:0000313" key="2">
    <source>
        <dbReference type="Proteomes" id="UP000008312"/>
    </source>
</evidence>
<dbReference type="Gene3D" id="3.90.190.10">
    <property type="entry name" value="Protein tyrosine phosphatase superfamily"/>
    <property type="match status" value="1"/>
</dbReference>
<protein>
    <submittedName>
        <fullName evidence="1">Uncharacterized protein</fullName>
    </submittedName>
</protein>
<dbReference type="GeneID" id="24922980"/>
<proteinExistence type="predicted"/>
<dbReference type="InParanoid" id="D8MA89"/>
<dbReference type="InterPro" id="IPR029021">
    <property type="entry name" value="Prot-tyrosine_phosphatase-like"/>
</dbReference>
<dbReference type="AlphaFoldDB" id="D8MA89"/>
<accession>D8MA89</accession>
<keyword evidence="2" id="KW-1185">Reference proteome</keyword>
<dbReference type="RefSeq" id="XP_012899026.1">
    <property type="nucleotide sequence ID" value="XM_013043572.1"/>
</dbReference>
<gene>
    <name evidence="1" type="ORF">GSBLH_T00006856001</name>
</gene>
<dbReference type="SUPFAM" id="SSF52799">
    <property type="entry name" value="(Phosphotyrosine protein) phosphatases II"/>
    <property type="match status" value="1"/>
</dbReference>
<dbReference type="EMBL" id="FN668689">
    <property type="protein sequence ID" value="CBK24978.2"/>
    <property type="molecule type" value="Genomic_DNA"/>
</dbReference>
<dbReference type="OrthoDB" id="200924at2759"/>
<reference evidence="1" key="1">
    <citation type="submission" date="2010-02" db="EMBL/GenBank/DDBJ databases">
        <title>Sequencing and annotation of the Blastocystis hominis genome.</title>
        <authorList>
            <person name="Wincker P."/>
        </authorList>
    </citation>
    <scope>NUCLEOTIDE SEQUENCE</scope>
    <source>
        <strain evidence="1">Singapore isolate B</strain>
    </source>
</reference>
<organism evidence="1">
    <name type="scientific">Blastocystis hominis</name>
    <dbReference type="NCBI Taxonomy" id="12968"/>
    <lineage>
        <taxon>Eukaryota</taxon>
        <taxon>Sar</taxon>
        <taxon>Stramenopiles</taxon>
        <taxon>Bigyra</taxon>
        <taxon>Opalozoa</taxon>
        <taxon>Opalinata</taxon>
        <taxon>Blastocystidae</taxon>
        <taxon>Blastocystis</taxon>
    </lineage>
</organism>